<dbReference type="AlphaFoldDB" id="A0A1E3PMF5"/>
<evidence type="ECO:0000256" key="5">
    <source>
        <dbReference type="ARBA" id="ARBA00022723"/>
    </source>
</evidence>
<dbReference type="STRING" id="857566.A0A1E3PMF5"/>
<dbReference type="Pfam" id="PF13878">
    <property type="entry name" value="zf-C2H2_3"/>
    <property type="match status" value="1"/>
</dbReference>
<organism evidence="14 15">
    <name type="scientific">Nadsonia fulvescens var. elongata DSM 6958</name>
    <dbReference type="NCBI Taxonomy" id="857566"/>
    <lineage>
        <taxon>Eukaryota</taxon>
        <taxon>Fungi</taxon>
        <taxon>Dikarya</taxon>
        <taxon>Ascomycota</taxon>
        <taxon>Saccharomycotina</taxon>
        <taxon>Dipodascomycetes</taxon>
        <taxon>Dipodascales</taxon>
        <taxon>Dipodascales incertae sedis</taxon>
        <taxon>Nadsonia</taxon>
    </lineage>
</organism>
<keyword evidence="15" id="KW-1185">Reference proteome</keyword>
<gene>
    <name evidence="14" type="ORF">NADFUDRAFT_12990</name>
</gene>
<dbReference type="Proteomes" id="UP000095009">
    <property type="component" value="Unassembled WGS sequence"/>
</dbReference>
<dbReference type="InterPro" id="IPR028005">
    <property type="entry name" value="AcTrfase_ESCO_Znf_dom"/>
</dbReference>
<protein>
    <recommendedName>
        <fullName evidence="3">N-acetyltransferase ECO1</fullName>
    </recommendedName>
    <alternativeName>
        <fullName evidence="11">Establishment of cohesion protein 1</fullName>
    </alternativeName>
</protein>
<keyword evidence="9" id="KW-0131">Cell cycle</keyword>
<evidence type="ECO:0000313" key="15">
    <source>
        <dbReference type="Proteomes" id="UP000095009"/>
    </source>
</evidence>
<dbReference type="Gene3D" id="3.40.630.30">
    <property type="match status" value="1"/>
</dbReference>
<keyword evidence="10" id="KW-0012">Acyltransferase</keyword>
<dbReference type="InterPro" id="IPR028009">
    <property type="entry name" value="ESCO_Acetyltransf_dom"/>
</dbReference>
<evidence type="ECO:0000256" key="1">
    <source>
        <dbReference type="ARBA" id="ARBA00004123"/>
    </source>
</evidence>
<dbReference type="PANTHER" id="PTHR45884">
    <property type="entry name" value="N-ACETYLTRANSFERASE ECO"/>
    <property type="match status" value="1"/>
</dbReference>
<evidence type="ECO:0000256" key="11">
    <source>
        <dbReference type="ARBA" id="ARBA00032212"/>
    </source>
</evidence>
<evidence type="ECO:0000256" key="10">
    <source>
        <dbReference type="ARBA" id="ARBA00023315"/>
    </source>
</evidence>
<proteinExistence type="inferred from homology"/>
<keyword evidence="4" id="KW-0808">Transferase</keyword>
<evidence type="ECO:0000256" key="4">
    <source>
        <dbReference type="ARBA" id="ARBA00022679"/>
    </source>
</evidence>
<evidence type="ECO:0000256" key="2">
    <source>
        <dbReference type="ARBA" id="ARBA00005816"/>
    </source>
</evidence>
<dbReference type="PANTHER" id="PTHR45884:SF2">
    <property type="entry name" value="N-ACETYLTRANSFERASE ECO"/>
    <property type="match status" value="1"/>
</dbReference>
<feature type="non-terminal residue" evidence="14">
    <location>
        <position position="193"/>
    </location>
</feature>
<dbReference type="InterPro" id="IPR016181">
    <property type="entry name" value="Acyl_CoA_acyltransferase"/>
</dbReference>
<feature type="domain" description="N-acetyltransferase ESCO acetyl-transferase" evidence="13">
    <location>
        <begin position="133"/>
        <end position="193"/>
    </location>
</feature>
<feature type="domain" description="N-acetyltransferase ESCO zinc-finger" evidence="12">
    <location>
        <begin position="1"/>
        <end position="23"/>
    </location>
</feature>
<evidence type="ECO:0000256" key="8">
    <source>
        <dbReference type="ARBA" id="ARBA00023242"/>
    </source>
</evidence>
<dbReference type="SUPFAM" id="SSF55729">
    <property type="entry name" value="Acyl-CoA N-acyltransferases (Nat)"/>
    <property type="match status" value="1"/>
</dbReference>
<evidence type="ECO:0000256" key="6">
    <source>
        <dbReference type="ARBA" id="ARBA00022771"/>
    </source>
</evidence>
<keyword evidence="8" id="KW-0539">Nucleus</keyword>
<reference evidence="14 15" key="1">
    <citation type="journal article" date="2016" name="Proc. Natl. Acad. Sci. U.S.A.">
        <title>Comparative genomics of biotechnologically important yeasts.</title>
        <authorList>
            <person name="Riley R."/>
            <person name="Haridas S."/>
            <person name="Wolfe K.H."/>
            <person name="Lopes M.R."/>
            <person name="Hittinger C.T."/>
            <person name="Goeker M."/>
            <person name="Salamov A.A."/>
            <person name="Wisecaver J.H."/>
            <person name="Long T.M."/>
            <person name="Calvey C.H."/>
            <person name="Aerts A.L."/>
            <person name="Barry K.W."/>
            <person name="Choi C."/>
            <person name="Clum A."/>
            <person name="Coughlan A.Y."/>
            <person name="Deshpande S."/>
            <person name="Douglass A.P."/>
            <person name="Hanson S.J."/>
            <person name="Klenk H.-P."/>
            <person name="LaButti K.M."/>
            <person name="Lapidus A."/>
            <person name="Lindquist E.A."/>
            <person name="Lipzen A.M."/>
            <person name="Meier-Kolthoff J.P."/>
            <person name="Ohm R.A."/>
            <person name="Otillar R.P."/>
            <person name="Pangilinan J.L."/>
            <person name="Peng Y."/>
            <person name="Rokas A."/>
            <person name="Rosa C.A."/>
            <person name="Scheuner C."/>
            <person name="Sibirny A.A."/>
            <person name="Slot J.C."/>
            <person name="Stielow J.B."/>
            <person name="Sun H."/>
            <person name="Kurtzman C.P."/>
            <person name="Blackwell M."/>
            <person name="Grigoriev I.V."/>
            <person name="Jeffries T.W."/>
        </authorList>
    </citation>
    <scope>NUCLEOTIDE SEQUENCE [LARGE SCALE GENOMIC DNA]</scope>
    <source>
        <strain evidence="14 15">DSM 6958</strain>
    </source>
</reference>
<keyword evidence="6" id="KW-0863">Zinc-finger</keyword>
<dbReference type="GO" id="GO:0000785">
    <property type="term" value="C:chromatin"/>
    <property type="evidence" value="ECO:0007669"/>
    <property type="project" value="TreeGrafter"/>
</dbReference>
<keyword evidence="5" id="KW-0479">Metal-binding</keyword>
<evidence type="ECO:0000313" key="14">
    <source>
        <dbReference type="EMBL" id="ODQ66615.1"/>
    </source>
</evidence>
<dbReference type="Pfam" id="PF13880">
    <property type="entry name" value="Acetyltransf_13"/>
    <property type="match status" value="1"/>
</dbReference>
<dbReference type="OrthoDB" id="428854at2759"/>
<dbReference type="GO" id="GO:0061733">
    <property type="term" value="F:protein-lysine-acetyltransferase activity"/>
    <property type="evidence" value="ECO:0007669"/>
    <property type="project" value="TreeGrafter"/>
</dbReference>
<dbReference type="EMBL" id="KV454408">
    <property type="protein sequence ID" value="ODQ66615.1"/>
    <property type="molecule type" value="Genomic_DNA"/>
</dbReference>
<evidence type="ECO:0000256" key="9">
    <source>
        <dbReference type="ARBA" id="ARBA00023306"/>
    </source>
</evidence>
<sequence length="193" mass="21777">CPDCKMTYQPTSHTDTAVHKKFHLRAVEGREWNSNWGGVVYRDSVRKQRYIVKIDPTKAPERKATEDLIELVNTELNAPRDRELWKSKQSDNGAVLVYIADNRAVGLVVVERAFVGHWMSVDTGEILDNGTFKIMLGISRIYVSKRHRLQGISTSLLNVMCCNFIYGIKIPRTQVGWSQPSATGGKVASRWAG</sequence>
<keyword evidence="7" id="KW-0862">Zinc</keyword>
<comment type="similarity">
    <text evidence="2">Belongs to the acetyltransferase family. ECO subfamily.</text>
</comment>
<name>A0A1E3PMF5_9ASCO</name>
<dbReference type="GO" id="GO:0005634">
    <property type="term" value="C:nucleus"/>
    <property type="evidence" value="ECO:0007669"/>
    <property type="project" value="UniProtKB-SubCell"/>
</dbReference>
<evidence type="ECO:0000259" key="12">
    <source>
        <dbReference type="Pfam" id="PF13878"/>
    </source>
</evidence>
<dbReference type="GO" id="GO:0008270">
    <property type="term" value="F:zinc ion binding"/>
    <property type="evidence" value="ECO:0007669"/>
    <property type="project" value="UniProtKB-KW"/>
</dbReference>
<evidence type="ECO:0000256" key="3">
    <source>
        <dbReference type="ARBA" id="ARBA00022043"/>
    </source>
</evidence>
<comment type="subcellular location">
    <subcellularLocation>
        <location evidence="1">Nucleus</location>
    </subcellularLocation>
</comment>
<feature type="non-terminal residue" evidence="14">
    <location>
        <position position="1"/>
    </location>
</feature>
<evidence type="ECO:0000256" key="7">
    <source>
        <dbReference type="ARBA" id="ARBA00022833"/>
    </source>
</evidence>
<evidence type="ECO:0000259" key="13">
    <source>
        <dbReference type="Pfam" id="PF13880"/>
    </source>
</evidence>
<accession>A0A1E3PMF5</accession>
<dbReference type="GO" id="GO:0007064">
    <property type="term" value="P:mitotic sister chromatid cohesion"/>
    <property type="evidence" value="ECO:0007669"/>
    <property type="project" value="TreeGrafter"/>
</dbReference>